<accession>A0ABP8VDY8</accession>
<evidence type="ECO:0000313" key="6">
    <source>
        <dbReference type="EMBL" id="GAA4658525.1"/>
    </source>
</evidence>
<proteinExistence type="predicted"/>
<dbReference type="PANTHER" id="PTHR24220:SF685">
    <property type="entry name" value="ABC TRANSPORTER RELATED"/>
    <property type="match status" value="1"/>
</dbReference>
<sequence length="264" mass="27038">MDPALPDHPPQQARPVLSARTLVKRYGHVTALAGVDVAVAAGESLAVTGTSGSGKTTLLHCLAGILPVDGGQVVLATAGGAVHVDALGEAGRSRLRREEFGFVFQSGMLVPELTALENVALAAMLGGAPRREAEARALPELERLGLAGLGGRRIGELSGGQAQRVAIARALVTGPGVVFADEPTGALDSRTSDDVLDALLAATTGTGRALVVVTHDEQVAARCDREVHLADGRVVAERPRGGSGRATGELPGGFPVPRWQQVPS</sequence>
<dbReference type="SMART" id="SM00382">
    <property type="entry name" value="AAA"/>
    <property type="match status" value="1"/>
</dbReference>
<dbReference type="RefSeq" id="WP_345713848.1">
    <property type="nucleotide sequence ID" value="NZ_BAABIL010000637.1"/>
</dbReference>
<dbReference type="InterPro" id="IPR017911">
    <property type="entry name" value="MacB-like_ATP-bd"/>
</dbReference>
<comment type="caution">
    <text evidence="6">The sequence shown here is derived from an EMBL/GenBank/DDBJ whole genome shotgun (WGS) entry which is preliminary data.</text>
</comment>
<keyword evidence="2" id="KW-0547">Nucleotide-binding</keyword>
<feature type="domain" description="ABC transporter" evidence="5">
    <location>
        <begin position="17"/>
        <end position="256"/>
    </location>
</feature>
<dbReference type="PROSITE" id="PS00211">
    <property type="entry name" value="ABC_TRANSPORTER_1"/>
    <property type="match status" value="1"/>
</dbReference>
<dbReference type="InterPro" id="IPR003439">
    <property type="entry name" value="ABC_transporter-like_ATP-bd"/>
</dbReference>
<evidence type="ECO:0000256" key="2">
    <source>
        <dbReference type="ARBA" id="ARBA00022741"/>
    </source>
</evidence>
<organism evidence="6 7">
    <name type="scientific">Kineococcus glutinatus</name>
    <dbReference type="NCBI Taxonomy" id="1070872"/>
    <lineage>
        <taxon>Bacteria</taxon>
        <taxon>Bacillati</taxon>
        <taxon>Actinomycetota</taxon>
        <taxon>Actinomycetes</taxon>
        <taxon>Kineosporiales</taxon>
        <taxon>Kineosporiaceae</taxon>
        <taxon>Kineococcus</taxon>
    </lineage>
</organism>
<dbReference type="InterPro" id="IPR015854">
    <property type="entry name" value="ABC_transpr_LolD-like"/>
</dbReference>
<dbReference type="CDD" id="cd03255">
    <property type="entry name" value="ABC_MJ0796_LolCDE_FtsE"/>
    <property type="match status" value="1"/>
</dbReference>
<dbReference type="InterPro" id="IPR017871">
    <property type="entry name" value="ABC_transporter-like_CS"/>
</dbReference>
<evidence type="ECO:0000259" key="5">
    <source>
        <dbReference type="PROSITE" id="PS50893"/>
    </source>
</evidence>
<evidence type="ECO:0000256" key="3">
    <source>
        <dbReference type="ARBA" id="ARBA00022840"/>
    </source>
</evidence>
<evidence type="ECO:0000256" key="1">
    <source>
        <dbReference type="ARBA" id="ARBA00022448"/>
    </source>
</evidence>
<dbReference type="InterPro" id="IPR003593">
    <property type="entry name" value="AAA+_ATPase"/>
</dbReference>
<dbReference type="SUPFAM" id="SSF52540">
    <property type="entry name" value="P-loop containing nucleoside triphosphate hydrolases"/>
    <property type="match status" value="1"/>
</dbReference>
<evidence type="ECO:0000313" key="7">
    <source>
        <dbReference type="Proteomes" id="UP001501195"/>
    </source>
</evidence>
<keyword evidence="1" id="KW-0813">Transport</keyword>
<feature type="region of interest" description="Disordered" evidence="4">
    <location>
        <begin position="237"/>
        <end position="264"/>
    </location>
</feature>
<protein>
    <submittedName>
        <fullName evidence="6">ABC transporter ATP-binding protein</fullName>
    </submittedName>
</protein>
<name>A0ABP8VDY8_9ACTN</name>
<dbReference type="PROSITE" id="PS50893">
    <property type="entry name" value="ABC_TRANSPORTER_2"/>
    <property type="match status" value="1"/>
</dbReference>
<dbReference type="Pfam" id="PF00005">
    <property type="entry name" value="ABC_tran"/>
    <property type="match status" value="1"/>
</dbReference>
<dbReference type="Gene3D" id="3.40.50.300">
    <property type="entry name" value="P-loop containing nucleotide triphosphate hydrolases"/>
    <property type="match status" value="1"/>
</dbReference>
<evidence type="ECO:0000256" key="4">
    <source>
        <dbReference type="SAM" id="MobiDB-lite"/>
    </source>
</evidence>
<dbReference type="EMBL" id="BAABIL010000637">
    <property type="protein sequence ID" value="GAA4658525.1"/>
    <property type="molecule type" value="Genomic_DNA"/>
</dbReference>
<gene>
    <name evidence="6" type="ORF">GCM10023225_32640</name>
</gene>
<dbReference type="Proteomes" id="UP001501195">
    <property type="component" value="Unassembled WGS sequence"/>
</dbReference>
<keyword evidence="3 6" id="KW-0067">ATP-binding</keyword>
<dbReference type="GO" id="GO:0005524">
    <property type="term" value="F:ATP binding"/>
    <property type="evidence" value="ECO:0007669"/>
    <property type="project" value="UniProtKB-KW"/>
</dbReference>
<keyword evidence="7" id="KW-1185">Reference proteome</keyword>
<reference evidence="7" key="1">
    <citation type="journal article" date="2019" name="Int. J. Syst. Evol. Microbiol.">
        <title>The Global Catalogue of Microorganisms (GCM) 10K type strain sequencing project: providing services to taxonomists for standard genome sequencing and annotation.</title>
        <authorList>
            <consortium name="The Broad Institute Genomics Platform"/>
            <consortium name="The Broad Institute Genome Sequencing Center for Infectious Disease"/>
            <person name="Wu L."/>
            <person name="Ma J."/>
        </authorList>
    </citation>
    <scope>NUCLEOTIDE SEQUENCE [LARGE SCALE GENOMIC DNA]</scope>
    <source>
        <strain evidence="7">JCM 18126</strain>
    </source>
</reference>
<dbReference type="InterPro" id="IPR027417">
    <property type="entry name" value="P-loop_NTPase"/>
</dbReference>
<dbReference type="PANTHER" id="PTHR24220">
    <property type="entry name" value="IMPORT ATP-BINDING PROTEIN"/>
    <property type="match status" value="1"/>
</dbReference>